<organism evidence="2 3">
    <name type="scientific">Falsiruegeria litorea R37</name>
    <dbReference type="NCBI Taxonomy" id="1200284"/>
    <lineage>
        <taxon>Bacteria</taxon>
        <taxon>Pseudomonadati</taxon>
        <taxon>Pseudomonadota</taxon>
        <taxon>Alphaproteobacteria</taxon>
        <taxon>Rhodobacterales</taxon>
        <taxon>Roseobacteraceae</taxon>
        <taxon>Falsiruegeria</taxon>
    </lineage>
</organism>
<gene>
    <name evidence="2" type="ORF">TRL7639_01861</name>
</gene>
<protein>
    <submittedName>
        <fullName evidence="2">SnoaL-like domain protein</fullName>
    </submittedName>
</protein>
<proteinExistence type="predicted"/>
<evidence type="ECO:0000259" key="1">
    <source>
        <dbReference type="Pfam" id="PF12680"/>
    </source>
</evidence>
<evidence type="ECO:0000313" key="2">
    <source>
        <dbReference type="EMBL" id="SLN37684.1"/>
    </source>
</evidence>
<accession>A0A1Y5SHC1</accession>
<dbReference type="InterPro" id="IPR037401">
    <property type="entry name" value="SnoaL-like"/>
</dbReference>
<dbReference type="Proteomes" id="UP000193077">
    <property type="component" value="Unassembled WGS sequence"/>
</dbReference>
<name>A0A1Y5SHC1_9RHOB</name>
<dbReference type="OrthoDB" id="9808719at2"/>
<dbReference type="RefSeq" id="WP_085795406.1">
    <property type="nucleotide sequence ID" value="NZ_FWFO01000001.1"/>
</dbReference>
<evidence type="ECO:0000313" key="3">
    <source>
        <dbReference type="Proteomes" id="UP000193077"/>
    </source>
</evidence>
<feature type="domain" description="SnoaL-like" evidence="1">
    <location>
        <begin position="9"/>
        <end position="109"/>
    </location>
</feature>
<dbReference type="SUPFAM" id="SSF54427">
    <property type="entry name" value="NTF2-like"/>
    <property type="match status" value="1"/>
</dbReference>
<dbReference type="EMBL" id="FWFO01000001">
    <property type="protein sequence ID" value="SLN37684.1"/>
    <property type="molecule type" value="Genomic_DNA"/>
</dbReference>
<dbReference type="AlphaFoldDB" id="A0A1Y5SHC1"/>
<sequence>MASLDAVIEAYGAAWAEKDPLKRMKHLEIAWAEDGRYVDPNGDVSGREGLAGYMDAFHAQAKGSQIVVTSAAVQHHEMVHFTWAMKAVGGIPLLKGHDFGTLDTDGRIKQLVGFFGDPEPIGGKKGLLSWLKR</sequence>
<dbReference type="InterPro" id="IPR032710">
    <property type="entry name" value="NTF2-like_dom_sf"/>
</dbReference>
<reference evidence="2 3" key="1">
    <citation type="submission" date="2017-03" db="EMBL/GenBank/DDBJ databases">
        <authorList>
            <person name="Afonso C.L."/>
            <person name="Miller P.J."/>
            <person name="Scott M.A."/>
            <person name="Spackman E."/>
            <person name="Goraichik I."/>
            <person name="Dimitrov K.M."/>
            <person name="Suarez D.L."/>
            <person name="Swayne D.E."/>
        </authorList>
    </citation>
    <scope>NUCLEOTIDE SEQUENCE [LARGE SCALE GENOMIC DNA]</scope>
    <source>
        <strain evidence="2 3">CECT 7639</strain>
    </source>
</reference>
<keyword evidence="3" id="KW-1185">Reference proteome</keyword>
<dbReference type="Gene3D" id="3.10.450.50">
    <property type="match status" value="1"/>
</dbReference>
<dbReference type="Pfam" id="PF12680">
    <property type="entry name" value="SnoaL_2"/>
    <property type="match status" value="1"/>
</dbReference>